<keyword evidence="2" id="KW-1185">Reference proteome</keyword>
<evidence type="ECO:0000313" key="2">
    <source>
        <dbReference type="Proteomes" id="UP001044222"/>
    </source>
</evidence>
<evidence type="ECO:0000313" key="1">
    <source>
        <dbReference type="EMBL" id="KAG5830508.1"/>
    </source>
</evidence>
<reference evidence="1" key="1">
    <citation type="submission" date="2021-01" db="EMBL/GenBank/DDBJ databases">
        <title>A chromosome-scale assembly of European eel, Anguilla anguilla.</title>
        <authorList>
            <person name="Henkel C."/>
            <person name="Jong-Raadsen S.A."/>
            <person name="Dufour S."/>
            <person name="Weltzien F.-A."/>
            <person name="Palstra A.P."/>
            <person name="Pelster B."/>
            <person name="Spaink H.P."/>
            <person name="Van Den Thillart G.E."/>
            <person name="Jansen H."/>
            <person name="Zahm M."/>
            <person name="Klopp C."/>
            <person name="Cedric C."/>
            <person name="Louis A."/>
            <person name="Berthelot C."/>
            <person name="Parey E."/>
            <person name="Roest Crollius H."/>
            <person name="Montfort J."/>
            <person name="Robinson-Rechavi M."/>
            <person name="Bucao C."/>
            <person name="Bouchez O."/>
            <person name="Gislard M."/>
            <person name="Lluch J."/>
            <person name="Milhes M."/>
            <person name="Lampietro C."/>
            <person name="Lopez Roques C."/>
            <person name="Donnadieu C."/>
            <person name="Braasch I."/>
            <person name="Desvignes T."/>
            <person name="Postlethwait J."/>
            <person name="Bobe J."/>
            <person name="Guiguen Y."/>
            <person name="Dirks R."/>
        </authorList>
    </citation>
    <scope>NUCLEOTIDE SEQUENCE</scope>
    <source>
        <strain evidence="1">Tag_6206</strain>
        <tissue evidence="1">Liver</tissue>
    </source>
</reference>
<name>A0A9D3LLM1_ANGAN</name>
<dbReference type="SUPFAM" id="SSF53474">
    <property type="entry name" value="alpha/beta-Hydrolases"/>
    <property type="match status" value="1"/>
</dbReference>
<dbReference type="GO" id="GO:0017171">
    <property type="term" value="F:serine hydrolase activity"/>
    <property type="evidence" value="ECO:0007669"/>
    <property type="project" value="TreeGrafter"/>
</dbReference>
<dbReference type="Pfam" id="PF05705">
    <property type="entry name" value="DUF829"/>
    <property type="match status" value="1"/>
</dbReference>
<comment type="caution">
    <text evidence="1">The sequence shown here is derived from an EMBL/GenBank/DDBJ whole genome shotgun (WGS) entry which is preliminary data.</text>
</comment>
<dbReference type="Proteomes" id="UP001044222">
    <property type="component" value="Chromosome 19"/>
</dbReference>
<accession>A0A9D3LLM1</accession>
<sequence>MGKAASVAMSRPAVVGGATCHKIGKGVTYYPQALSKYFQAYSGTSQDVLVVETGISQFLWPRWSLDYGAEVLQVLESDRFASRPLLVHCFSVGGYTFCQMLVCLSRDARRYRRFVDRVKGHVYDSLVVGSAERMAVGVGKVIAPQWEGLVRRIILLYLSVFKRYTVDIFDPAIKLFWSCPITAPALFFFCEDDVMCDIGGLEELIECWRKRGVAVQSRKWAESTHAGHIRRHPEEYRAALDNFLLSLSTTPLKAKM</sequence>
<gene>
    <name evidence="1" type="ORF">ANANG_G00311400</name>
</gene>
<dbReference type="InterPro" id="IPR029058">
    <property type="entry name" value="AB_hydrolase_fold"/>
</dbReference>
<dbReference type="InterPro" id="IPR008547">
    <property type="entry name" value="DUF829_TMEM53"/>
</dbReference>
<dbReference type="PANTHER" id="PTHR20908">
    <property type="entry name" value="LD15586P"/>
    <property type="match status" value="1"/>
</dbReference>
<proteinExistence type="predicted"/>
<protein>
    <submittedName>
        <fullName evidence="1">Uncharacterized protein</fullName>
    </submittedName>
</protein>
<dbReference type="PANTHER" id="PTHR20908:SF4">
    <property type="entry name" value="SI:DKEY-5I3.5"/>
    <property type="match status" value="1"/>
</dbReference>
<organism evidence="1 2">
    <name type="scientific">Anguilla anguilla</name>
    <name type="common">European freshwater eel</name>
    <name type="synonym">Muraena anguilla</name>
    <dbReference type="NCBI Taxonomy" id="7936"/>
    <lineage>
        <taxon>Eukaryota</taxon>
        <taxon>Metazoa</taxon>
        <taxon>Chordata</taxon>
        <taxon>Craniata</taxon>
        <taxon>Vertebrata</taxon>
        <taxon>Euteleostomi</taxon>
        <taxon>Actinopterygii</taxon>
        <taxon>Neopterygii</taxon>
        <taxon>Teleostei</taxon>
        <taxon>Anguilliformes</taxon>
        <taxon>Anguillidae</taxon>
        <taxon>Anguilla</taxon>
    </lineage>
</organism>
<dbReference type="AlphaFoldDB" id="A0A9D3LLM1"/>
<dbReference type="EMBL" id="JAFIRN010000019">
    <property type="protein sequence ID" value="KAG5830508.1"/>
    <property type="molecule type" value="Genomic_DNA"/>
</dbReference>